<dbReference type="GO" id="GO:0006950">
    <property type="term" value="P:response to stress"/>
    <property type="evidence" value="ECO:0007669"/>
    <property type="project" value="UniProtKB-ARBA"/>
</dbReference>
<name>A0AAP0KDB4_9MAGN</name>
<dbReference type="PANTHER" id="PTHR48013">
    <property type="entry name" value="DUAL SPECIFICITY MITOGEN-ACTIVATED PROTEIN KINASE KINASE 5-RELATED"/>
    <property type="match status" value="1"/>
</dbReference>
<dbReference type="FunFam" id="1.10.510.10:FF:000350">
    <property type="entry name" value="Mitogen-activated protein kinase 2"/>
    <property type="match status" value="1"/>
</dbReference>
<evidence type="ECO:0000256" key="9">
    <source>
        <dbReference type="ARBA" id="ARBA00049014"/>
    </source>
</evidence>
<keyword evidence="1 13" id="KW-0723">Serine/threonine-protein kinase</keyword>
<dbReference type="PROSITE" id="PS00107">
    <property type="entry name" value="PROTEIN_KINASE_ATP"/>
    <property type="match status" value="1"/>
</dbReference>
<dbReference type="PANTHER" id="PTHR48013:SF9">
    <property type="entry name" value="DUAL SPECIFICITY MITOGEN-ACTIVATED PROTEIN KINASE KINASE 5"/>
    <property type="match status" value="1"/>
</dbReference>
<proteinExistence type="inferred from homology"/>
<dbReference type="GO" id="GO:0051707">
    <property type="term" value="P:response to other organism"/>
    <property type="evidence" value="ECO:0007669"/>
    <property type="project" value="UniProtKB-ARBA"/>
</dbReference>
<sequence length="337" mass="37063">MEKDRRKRREDDHLHLHLLPTPTTAAALVVSGQNSAPSLSPNAKQPTPSQSLSPSPSLLPTTTTTIKYSDLDRQHHLGSGSGGSVYKVLHRPTGASYALKVIYGNPDEPVRRQICREIHILRTVDNSHVVKCHGMFDEEGEIRLLLEYMDGGSLQGACISHEPSLASLARQILSGLSYLHRRRIVHRDIKPSNFLVNSSHTLVKIADFGVSRTLSRTMDPCQSAVGTIAYMSPERIDTDLTQGAYHGCAADIWSFGVSVLELYLGRFPFGASGDWAALMCAICMSRPPEAPPSASPHFRHFVASCLHKDPATRWTALQLLRHPFITCSFSDPPNVSL</sequence>
<keyword evidence="5" id="KW-0418">Kinase</keyword>
<feature type="region of interest" description="Disordered" evidence="14">
    <location>
        <begin position="33"/>
        <end position="62"/>
    </location>
</feature>
<accession>A0AAP0KDB4</accession>
<evidence type="ECO:0000256" key="6">
    <source>
        <dbReference type="ARBA" id="ARBA00022840"/>
    </source>
</evidence>
<feature type="compositionally biased region" description="Polar residues" evidence="14">
    <location>
        <begin position="33"/>
        <end position="44"/>
    </location>
</feature>
<dbReference type="EC" id="2.7.12.2" evidence="8"/>
<evidence type="ECO:0000256" key="11">
    <source>
        <dbReference type="ARBA" id="ARBA00051693"/>
    </source>
</evidence>
<dbReference type="SUPFAM" id="SSF56112">
    <property type="entry name" value="Protein kinase-like (PK-like)"/>
    <property type="match status" value="1"/>
</dbReference>
<gene>
    <name evidence="16" type="ORF">Scep_008672</name>
</gene>
<keyword evidence="6 12" id="KW-0067">ATP-binding</keyword>
<organism evidence="16 17">
    <name type="scientific">Stephania cephalantha</name>
    <dbReference type="NCBI Taxonomy" id="152367"/>
    <lineage>
        <taxon>Eukaryota</taxon>
        <taxon>Viridiplantae</taxon>
        <taxon>Streptophyta</taxon>
        <taxon>Embryophyta</taxon>
        <taxon>Tracheophyta</taxon>
        <taxon>Spermatophyta</taxon>
        <taxon>Magnoliopsida</taxon>
        <taxon>Ranunculales</taxon>
        <taxon>Menispermaceae</taxon>
        <taxon>Menispermoideae</taxon>
        <taxon>Cissampelideae</taxon>
        <taxon>Stephania</taxon>
    </lineage>
</organism>
<keyword evidence="17" id="KW-1185">Reference proteome</keyword>
<evidence type="ECO:0000256" key="5">
    <source>
        <dbReference type="ARBA" id="ARBA00022777"/>
    </source>
</evidence>
<dbReference type="Pfam" id="PF00069">
    <property type="entry name" value="Pkinase"/>
    <property type="match status" value="1"/>
</dbReference>
<dbReference type="Gene3D" id="1.10.510.10">
    <property type="entry name" value="Transferase(Phosphotransferase) domain 1"/>
    <property type="match status" value="1"/>
</dbReference>
<evidence type="ECO:0000256" key="10">
    <source>
        <dbReference type="ARBA" id="ARBA00049299"/>
    </source>
</evidence>
<evidence type="ECO:0000256" key="1">
    <source>
        <dbReference type="ARBA" id="ARBA00022527"/>
    </source>
</evidence>
<comment type="catalytic activity">
    <reaction evidence="10">
        <text>L-threonyl-[protein] + ATP = O-phospho-L-threonyl-[protein] + ADP + H(+)</text>
        <dbReference type="Rhea" id="RHEA:46608"/>
        <dbReference type="Rhea" id="RHEA-COMP:11060"/>
        <dbReference type="Rhea" id="RHEA-COMP:11605"/>
        <dbReference type="ChEBI" id="CHEBI:15378"/>
        <dbReference type="ChEBI" id="CHEBI:30013"/>
        <dbReference type="ChEBI" id="CHEBI:30616"/>
        <dbReference type="ChEBI" id="CHEBI:61977"/>
        <dbReference type="ChEBI" id="CHEBI:456216"/>
        <dbReference type="EC" id="2.7.12.2"/>
    </reaction>
</comment>
<keyword evidence="3" id="KW-0808">Transferase</keyword>
<evidence type="ECO:0000256" key="7">
    <source>
        <dbReference type="ARBA" id="ARBA00038035"/>
    </source>
</evidence>
<comment type="caution">
    <text evidence="16">The sequence shown here is derived from an EMBL/GenBank/DDBJ whole genome shotgun (WGS) entry which is preliminary data.</text>
</comment>
<feature type="compositionally biased region" description="Low complexity" evidence="14">
    <location>
        <begin position="45"/>
        <end position="62"/>
    </location>
</feature>
<evidence type="ECO:0000256" key="8">
    <source>
        <dbReference type="ARBA" id="ARBA00038999"/>
    </source>
</evidence>
<dbReference type="SMART" id="SM00220">
    <property type="entry name" value="S_TKc"/>
    <property type="match status" value="1"/>
</dbReference>
<dbReference type="Gene3D" id="3.30.200.20">
    <property type="entry name" value="Phosphorylase Kinase, domain 1"/>
    <property type="match status" value="1"/>
</dbReference>
<dbReference type="EMBL" id="JBBNAG010000003">
    <property type="protein sequence ID" value="KAK9149915.1"/>
    <property type="molecule type" value="Genomic_DNA"/>
</dbReference>
<evidence type="ECO:0000256" key="14">
    <source>
        <dbReference type="SAM" id="MobiDB-lite"/>
    </source>
</evidence>
<dbReference type="GO" id="GO:0004708">
    <property type="term" value="F:MAP kinase kinase activity"/>
    <property type="evidence" value="ECO:0007669"/>
    <property type="project" value="UniProtKB-EC"/>
</dbReference>
<evidence type="ECO:0000256" key="4">
    <source>
        <dbReference type="ARBA" id="ARBA00022741"/>
    </source>
</evidence>
<dbReference type="GO" id="GO:0004674">
    <property type="term" value="F:protein serine/threonine kinase activity"/>
    <property type="evidence" value="ECO:0007669"/>
    <property type="project" value="UniProtKB-KW"/>
</dbReference>
<dbReference type="PROSITE" id="PS00108">
    <property type="entry name" value="PROTEIN_KINASE_ST"/>
    <property type="match status" value="1"/>
</dbReference>
<protein>
    <recommendedName>
        <fullName evidence="8">mitogen-activated protein kinase kinase</fullName>
        <ecNumber evidence="8">2.7.12.2</ecNumber>
    </recommendedName>
</protein>
<keyword evidence="2" id="KW-0597">Phosphoprotein</keyword>
<dbReference type="Proteomes" id="UP001419268">
    <property type="component" value="Unassembled WGS sequence"/>
</dbReference>
<dbReference type="InterPro" id="IPR017441">
    <property type="entry name" value="Protein_kinase_ATP_BS"/>
</dbReference>
<evidence type="ECO:0000256" key="12">
    <source>
        <dbReference type="PROSITE-ProRule" id="PRU10141"/>
    </source>
</evidence>
<dbReference type="PROSITE" id="PS50011">
    <property type="entry name" value="PROTEIN_KINASE_DOM"/>
    <property type="match status" value="1"/>
</dbReference>
<dbReference type="InterPro" id="IPR000719">
    <property type="entry name" value="Prot_kinase_dom"/>
</dbReference>
<dbReference type="GO" id="GO:0005524">
    <property type="term" value="F:ATP binding"/>
    <property type="evidence" value="ECO:0007669"/>
    <property type="project" value="UniProtKB-UniRule"/>
</dbReference>
<evidence type="ECO:0000256" key="2">
    <source>
        <dbReference type="ARBA" id="ARBA00022553"/>
    </source>
</evidence>
<evidence type="ECO:0000313" key="16">
    <source>
        <dbReference type="EMBL" id="KAK9149915.1"/>
    </source>
</evidence>
<evidence type="ECO:0000313" key="17">
    <source>
        <dbReference type="Proteomes" id="UP001419268"/>
    </source>
</evidence>
<comment type="similarity">
    <text evidence="7">Belongs to the protein kinase superfamily. STE Ser/Thr protein kinase family. MAP kinase kinase subfamily.</text>
</comment>
<comment type="catalytic activity">
    <reaction evidence="9">
        <text>L-seryl-[protein] + ATP = O-phospho-L-seryl-[protein] + ADP + H(+)</text>
        <dbReference type="Rhea" id="RHEA:17989"/>
        <dbReference type="Rhea" id="RHEA-COMP:9863"/>
        <dbReference type="Rhea" id="RHEA-COMP:11604"/>
        <dbReference type="ChEBI" id="CHEBI:15378"/>
        <dbReference type="ChEBI" id="CHEBI:29999"/>
        <dbReference type="ChEBI" id="CHEBI:30616"/>
        <dbReference type="ChEBI" id="CHEBI:83421"/>
        <dbReference type="ChEBI" id="CHEBI:456216"/>
        <dbReference type="EC" id="2.7.12.2"/>
    </reaction>
</comment>
<evidence type="ECO:0000256" key="13">
    <source>
        <dbReference type="RuleBase" id="RU000304"/>
    </source>
</evidence>
<dbReference type="AlphaFoldDB" id="A0AAP0KDB4"/>
<dbReference type="InterPro" id="IPR008271">
    <property type="entry name" value="Ser/Thr_kinase_AS"/>
</dbReference>
<evidence type="ECO:0000256" key="3">
    <source>
        <dbReference type="ARBA" id="ARBA00022679"/>
    </source>
</evidence>
<dbReference type="InterPro" id="IPR011009">
    <property type="entry name" value="Kinase-like_dom_sf"/>
</dbReference>
<evidence type="ECO:0000259" key="15">
    <source>
        <dbReference type="PROSITE" id="PS50011"/>
    </source>
</evidence>
<feature type="domain" description="Protein kinase" evidence="15">
    <location>
        <begin position="71"/>
        <end position="325"/>
    </location>
</feature>
<keyword evidence="4 12" id="KW-0547">Nucleotide-binding</keyword>
<comment type="catalytic activity">
    <reaction evidence="11">
        <text>L-tyrosyl-[protein] + ATP = O-phospho-L-tyrosyl-[protein] + ADP + H(+)</text>
        <dbReference type="Rhea" id="RHEA:10596"/>
        <dbReference type="Rhea" id="RHEA-COMP:10136"/>
        <dbReference type="Rhea" id="RHEA-COMP:20101"/>
        <dbReference type="ChEBI" id="CHEBI:15378"/>
        <dbReference type="ChEBI" id="CHEBI:30616"/>
        <dbReference type="ChEBI" id="CHEBI:46858"/>
        <dbReference type="ChEBI" id="CHEBI:61978"/>
        <dbReference type="ChEBI" id="CHEBI:456216"/>
        <dbReference type="EC" id="2.7.12.2"/>
    </reaction>
</comment>
<reference evidence="16 17" key="1">
    <citation type="submission" date="2024-01" db="EMBL/GenBank/DDBJ databases">
        <title>Genome assemblies of Stephania.</title>
        <authorList>
            <person name="Yang L."/>
        </authorList>
    </citation>
    <scope>NUCLEOTIDE SEQUENCE [LARGE SCALE GENOMIC DNA]</scope>
    <source>
        <strain evidence="16">JXDWG</strain>
        <tissue evidence="16">Leaf</tissue>
    </source>
</reference>
<feature type="binding site" evidence="12">
    <location>
        <position position="100"/>
    </location>
    <ligand>
        <name>ATP</name>
        <dbReference type="ChEBI" id="CHEBI:30616"/>
    </ligand>
</feature>
<dbReference type="CDD" id="cd06623">
    <property type="entry name" value="PKc_MAPKK_plant_like"/>
    <property type="match status" value="1"/>
</dbReference>